<dbReference type="EMBL" id="JAAGOH010000018">
    <property type="protein sequence ID" value="NDY92443.1"/>
    <property type="molecule type" value="Genomic_DNA"/>
</dbReference>
<gene>
    <name evidence="2" type="ORF">G3A44_14735</name>
</gene>
<reference evidence="2 3" key="1">
    <citation type="submission" date="2020-02" db="EMBL/GenBank/DDBJ databases">
        <title>Ideonella bacterium strain TBM-1.</title>
        <authorList>
            <person name="Chen W.-M."/>
        </authorList>
    </citation>
    <scope>NUCLEOTIDE SEQUENCE [LARGE SCALE GENOMIC DNA]</scope>
    <source>
        <strain evidence="2 3">TBM-1</strain>
    </source>
</reference>
<evidence type="ECO:0008006" key="4">
    <source>
        <dbReference type="Google" id="ProtNLM"/>
    </source>
</evidence>
<sequence length="168" mass="18001">MPFTPFHFGPGAALHALAPQRFSFLAFCAGNVLVDVEPGYYLLTGQFPLHRFWHTVPGALLAGAAVVALWALMRRGRRCLPDVAGWKVLTLGPVVAGALAGVLSHVALDAVMHADMQPWAPFSTANPWLGAVPVGALHLGCVVAGVAGAAVVGWRRLRHWQQQRACRR</sequence>
<feature type="transmembrane region" description="Helical" evidence="1">
    <location>
        <begin position="128"/>
        <end position="154"/>
    </location>
</feature>
<dbReference type="RefSeq" id="WP_163458331.1">
    <property type="nucleotide sequence ID" value="NZ_JAAGOH010000018.1"/>
</dbReference>
<evidence type="ECO:0000256" key="1">
    <source>
        <dbReference type="SAM" id="Phobius"/>
    </source>
</evidence>
<keyword evidence="1" id="KW-0472">Membrane</keyword>
<dbReference type="Pfam" id="PF04307">
    <property type="entry name" value="YdjM"/>
    <property type="match status" value="1"/>
</dbReference>
<keyword evidence="1" id="KW-1133">Transmembrane helix</keyword>
<feature type="transmembrane region" description="Helical" evidence="1">
    <location>
        <begin position="84"/>
        <end position="108"/>
    </location>
</feature>
<dbReference type="Proteomes" id="UP000484255">
    <property type="component" value="Unassembled WGS sequence"/>
</dbReference>
<accession>A0A7C9TLR4</accession>
<keyword evidence="1" id="KW-0812">Transmembrane</keyword>
<evidence type="ECO:0000313" key="2">
    <source>
        <dbReference type="EMBL" id="NDY92443.1"/>
    </source>
</evidence>
<dbReference type="InterPro" id="IPR007404">
    <property type="entry name" value="YdjM-like"/>
</dbReference>
<feature type="transmembrane region" description="Helical" evidence="1">
    <location>
        <begin position="52"/>
        <end position="72"/>
    </location>
</feature>
<evidence type="ECO:0000313" key="3">
    <source>
        <dbReference type="Proteomes" id="UP000484255"/>
    </source>
</evidence>
<comment type="caution">
    <text evidence="2">The sequence shown here is derived from an EMBL/GenBank/DDBJ whole genome shotgun (WGS) entry which is preliminary data.</text>
</comment>
<proteinExistence type="predicted"/>
<dbReference type="AlphaFoldDB" id="A0A7C9TLR4"/>
<protein>
    <recommendedName>
        <fullName evidence="4">DUF4184 family protein</fullName>
    </recommendedName>
</protein>
<keyword evidence="3" id="KW-1185">Reference proteome</keyword>
<name>A0A7C9TLR4_9BURK</name>
<organism evidence="2 3">
    <name type="scientific">Ideonella livida</name>
    <dbReference type="NCBI Taxonomy" id="2707176"/>
    <lineage>
        <taxon>Bacteria</taxon>
        <taxon>Pseudomonadati</taxon>
        <taxon>Pseudomonadota</taxon>
        <taxon>Betaproteobacteria</taxon>
        <taxon>Burkholderiales</taxon>
        <taxon>Sphaerotilaceae</taxon>
        <taxon>Ideonella</taxon>
    </lineage>
</organism>